<dbReference type="Proteomes" id="UP001558713">
    <property type="component" value="Unassembled WGS sequence"/>
</dbReference>
<sequence length="212" mass="24470">MATNSTDTPIEELPQDILGEIISRVARFSRTTVRNVMAVAPKLAKGAQNDKVYKNMNLKPLAVSPLQAVNKYHQLMERCLKSGNEESHYIKGIQEYFHQNNTTTGLDVLKASAQGTYENGIYLYGITMLCRGNFDEGKTYLDKLGWRKNKSKADQCWRNNKRALHGIRVLRKRRYFRSLRANKPVGCDKNKLDTQCNNCYYYKQMVKFVFII</sequence>
<comment type="caution">
    <text evidence="2">The sequence shown here is derived from an EMBL/GenBank/DDBJ whole genome shotgun (WGS) entry which is preliminary data.</text>
</comment>
<reference evidence="2 3" key="1">
    <citation type="submission" date="2024-04" db="EMBL/GenBank/DDBJ databases">
        <title>Genome assembly C_amara_ONT_v2.</title>
        <authorList>
            <person name="Yant L."/>
            <person name="Moore C."/>
            <person name="Slenker M."/>
        </authorList>
    </citation>
    <scope>NUCLEOTIDE SEQUENCE [LARGE SCALE GENOMIC DNA]</scope>
    <source>
        <tissue evidence="2">Leaf</tissue>
    </source>
</reference>
<evidence type="ECO:0000313" key="3">
    <source>
        <dbReference type="Proteomes" id="UP001558713"/>
    </source>
</evidence>
<evidence type="ECO:0000313" key="2">
    <source>
        <dbReference type="EMBL" id="KAL1218362.1"/>
    </source>
</evidence>
<dbReference type="InterPro" id="IPR040338">
    <property type="entry name" value="At1g67623-like"/>
</dbReference>
<keyword evidence="3" id="KW-1185">Reference proteome</keyword>
<feature type="domain" description="At2g35280-like TPR" evidence="1">
    <location>
        <begin position="69"/>
        <end position="161"/>
    </location>
</feature>
<gene>
    <name evidence="2" type="ORF">V5N11_028070</name>
</gene>
<proteinExistence type="predicted"/>
<organism evidence="2 3">
    <name type="scientific">Cardamine amara subsp. amara</name>
    <dbReference type="NCBI Taxonomy" id="228776"/>
    <lineage>
        <taxon>Eukaryota</taxon>
        <taxon>Viridiplantae</taxon>
        <taxon>Streptophyta</taxon>
        <taxon>Embryophyta</taxon>
        <taxon>Tracheophyta</taxon>
        <taxon>Spermatophyta</taxon>
        <taxon>Magnoliopsida</taxon>
        <taxon>eudicotyledons</taxon>
        <taxon>Gunneridae</taxon>
        <taxon>Pentapetalae</taxon>
        <taxon>rosids</taxon>
        <taxon>malvids</taxon>
        <taxon>Brassicales</taxon>
        <taxon>Brassicaceae</taxon>
        <taxon>Cardamineae</taxon>
        <taxon>Cardamine</taxon>
    </lineage>
</organism>
<evidence type="ECO:0000259" key="1">
    <source>
        <dbReference type="Pfam" id="PF23310"/>
    </source>
</evidence>
<dbReference type="EMBL" id="JBANAX010000214">
    <property type="protein sequence ID" value="KAL1218362.1"/>
    <property type="molecule type" value="Genomic_DNA"/>
</dbReference>
<name>A0ABD1BMC7_CARAN</name>
<dbReference type="Pfam" id="PF23310">
    <property type="entry name" value="TPR_27"/>
    <property type="match status" value="1"/>
</dbReference>
<accession>A0ABD1BMC7</accession>
<dbReference type="AlphaFoldDB" id="A0ABD1BMC7"/>
<dbReference type="PANTHER" id="PTHR33784:SF42">
    <property type="entry name" value="F-BOX DOMAIN-CONTAINING PROTEIN"/>
    <property type="match status" value="1"/>
</dbReference>
<dbReference type="PANTHER" id="PTHR33784">
    <property type="entry name" value="OS05G0482100 PROTEIN"/>
    <property type="match status" value="1"/>
</dbReference>
<dbReference type="InterPro" id="IPR057136">
    <property type="entry name" value="At2g35280_TPR_dom"/>
</dbReference>
<protein>
    <submittedName>
        <fullName evidence="2">F-box protein</fullName>
    </submittedName>
</protein>